<evidence type="ECO:0000313" key="2">
    <source>
        <dbReference type="EMBL" id="CAH0994283.1"/>
    </source>
</evidence>
<feature type="domain" description="HTH LytTR-type" evidence="1">
    <location>
        <begin position="23"/>
        <end position="126"/>
    </location>
</feature>
<dbReference type="InterPro" id="IPR007492">
    <property type="entry name" value="LytTR_DNA-bd_dom"/>
</dbReference>
<accession>A0ABM9AL53</accession>
<sequence length="130" mass="15176">MKAITNTSNCNAIEKVNFNKRQIKLHFSNSLVRIPIEKIIRLEGDCNYTVVYTQNKKYVSARTLKHYQGILDENFFIRVHKSHIVNIRFVKGVDIQANSSEIAFDEGKNIEISRRKVKEVVEKFEVYNKA</sequence>
<keyword evidence="3" id="KW-1185">Reference proteome</keyword>
<dbReference type="Pfam" id="PF04397">
    <property type="entry name" value="LytTR"/>
    <property type="match status" value="1"/>
</dbReference>
<proteinExistence type="predicted"/>
<dbReference type="RefSeq" id="WP_238804033.1">
    <property type="nucleotide sequence ID" value="NZ_CAKLPY010000001.1"/>
</dbReference>
<dbReference type="EMBL" id="CAKLPY010000001">
    <property type="protein sequence ID" value="CAH0994283.1"/>
    <property type="molecule type" value="Genomic_DNA"/>
</dbReference>
<protein>
    <submittedName>
        <fullName evidence="2">Heme-containing CO-sensing transcriptional regulator RcoM 1</fullName>
    </submittedName>
</protein>
<dbReference type="Proteomes" id="UP000837932">
    <property type="component" value="Unassembled WGS sequence"/>
</dbReference>
<dbReference type="InterPro" id="IPR046947">
    <property type="entry name" value="LytR-like"/>
</dbReference>
<organism evidence="2 3">
    <name type="scientific">Emticicia aquatica</name>
    <dbReference type="NCBI Taxonomy" id="1681835"/>
    <lineage>
        <taxon>Bacteria</taxon>
        <taxon>Pseudomonadati</taxon>
        <taxon>Bacteroidota</taxon>
        <taxon>Cytophagia</taxon>
        <taxon>Cytophagales</taxon>
        <taxon>Leadbetterellaceae</taxon>
        <taxon>Emticicia</taxon>
    </lineage>
</organism>
<evidence type="ECO:0000259" key="1">
    <source>
        <dbReference type="PROSITE" id="PS50930"/>
    </source>
</evidence>
<dbReference type="PROSITE" id="PS50930">
    <property type="entry name" value="HTH_LYTTR"/>
    <property type="match status" value="1"/>
</dbReference>
<dbReference type="SMART" id="SM00850">
    <property type="entry name" value="LytTR"/>
    <property type="match status" value="1"/>
</dbReference>
<comment type="caution">
    <text evidence="2">The sequence shown here is derived from an EMBL/GenBank/DDBJ whole genome shotgun (WGS) entry which is preliminary data.</text>
</comment>
<reference evidence="2" key="1">
    <citation type="submission" date="2021-12" db="EMBL/GenBank/DDBJ databases">
        <authorList>
            <person name="Rodrigo-Torres L."/>
            <person name="Arahal R. D."/>
            <person name="Lucena T."/>
        </authorList>
    </citation>
    <scope>NUCLEOTIDE SEQUENCE</scope>
    <source>
        <strain evidence="2">CECT 8858</strain>
    </source>
</reference>
<evidence type="ECO:0000313" key="3">
    <source>
        <dbReference type="Proteomes" id="UP000837932"/>
    </source>
</evidence>
<dbReference type="PANTHER" id="PTHR37299:SF1">
    <property type="entry name" value="STAGE 0 SPORULATION PROTEIN A HOMOLOG"/>
    <property type="match status" value="1"/>
</dbReference>
<dbReference type="Gene3D" id="2.40.50.1020">
    <property type="entry name" value="LytTr DNA-binding domain"/>
    <property type="match status" value="1"/>
</dbReference>
<name>A0ABM9AL53_9BACT</name>
<dbReference type="PANTHER" id="PTHR37299">
    <property type="entry name" value="TRANSCRIPTIONAL REGULATOR-RELATED"/>
    <property type="match status" value="1"/>
</dbReference>
<gene>
    <name evidence="2" type="primary">rcoM1</name>
    <name evidence="2" type="ORF">EMA8858_00392</name>
</gene>